<dbReference type="Proteomes" id="UP000481327">
    <property type="component" value="Unassembled WGS sequence"/>
</dbReference>
<dbReference type="RefSeq" id="WP_152578778.1">
    <property type="nucleotide sequence ID" value="NZ_JAATJI010000001.1"/>
</dbReference>
<dbReference type="CDD" id="cd14668">
    <property type="entry name" value="mlta_B"/>
    <property type="match status" value="1"/>
</dbReference>
<name>A0A7C9KJX9_9SPHN</name>
<dbReference type="GO" id="GO:0071555">
    <property type="term" value="P:cell wall organization"/>
    <property type="evidence" value="ECO:0007669"/>
    <property type="project" value="UniProtKB-KW"/>
</dbReference>
<evidence type="ECO:0000256" key="2">
    <source>
        <dbReference type="ARBA" id="ARBA00012587"/>
    </source>
</evidence>
<organism evidence="9 10">
    <name type="scientific">Sandarakinorhabdus fusca</name>
    <dbReference type="NCBI Taxonomy" id="1439888"/>
    <lineage>
        <taxon>Bacteria</taxon>
        <taxon>Pseudomonadati</taxon>
        <taxon>Pseudomonadota</taxon>
        <taxon>Alphaproteobacteria</taxon>
        <taxon>Sphingomonadales</taxon>
        <taxon>Sphingosinicellaceae</taxon>
        <taxon>Sandarakinorhabdus</taxon>
    </lineage>
</organism>
<dbReference type="SUPFAM" id="SSF50685">
    <property type="entry name" value="Barwin-like endoglucanases"/>
    <property type="match status" value="1"/>
</dbReference>
<evidence type="ECO:0000256" key="6">
    <source>
        <dbReference type="SAM" id="MobiDB-lite"/>
    </source>
</evidence>
<keyword evidence="10" id="KW-1185">Reference proteome</keyword>
<dbReference type="InterPro" id="IPR010611">
    <property type="entry name" value="3D_dom"/>
</dbReference>
<dbReference type="GO" id="GO:0019867">
    <property type="term" value="C:outer membrane"/>
    <property type="evidence" value="ECO:0007669"/>
    <property type="project" value="InterPro"/>
</dbReference>
<dbReference type="EMBL" id="WIOL01000006">
    <property type="protein sequence ID" value="MQT18301.1"/>
    <property type="molecule type" value="Genomic_DNA"/>
</dbReference>
<reference evidence="9 10" key="1">
    <citation type="submission" date="2019-09" db="EMBL/GenBank/DDBJ databases">
        <title>Polymorphobacter sp. isolated from a lake in China.</title>
        <authorList>
            <person name="Liu Z."/>
        </authorList>
    </citation>
    <scope>NUCLEOTIDE SEQUENCE [LARGE SCALE GENOMIC DNA]</scope>
    <source>
        <strain evidence="9 10">D40P</strain>
    </source>
</reference>
<protein>
    <recommendedName>
        <fullName evidence="2">peptidoglycan lytic exotransglycosylase</fullName>
        <ecNumber evidence="2">4.2.2.n1</ecNumber>
    </recommendedName>
    <alternativeName>
        <fullName evidence="5">Murein hydrolase A</fullName>
    </alternativeName>
</protein>
<dbReference type="EC" id="4.2.2.n1" evidence="2"/>
<feature type="domain" description="Lytic transglycosylase MltA" evidence="8">
    <location>
        <begin position="126"/>
        <end position="283"/>
    </location>
</feature>
<dbReference type="Gene3D" id="2.40.240.50">
    <property type="entry name" value="Barwin-like endoglucanases"/>
    <property type="match status" value="1"/>
</dbReference>
<evidence type="ECO:0000256" key="7">
    <source>
        <dbReference type="SAM" id="SignalP"/>
    </source>
</evidence>
<comment type="caution">
    <text evidence="9">The sequence shown here is derived from an EMBL/GenBank/DDBJ whole genome shotgun (WGS) entry which is preliminary data.</text>
</comment>
<dbReference type="InterPro" id="IPR026044">
    <property type="entry name" value="MltA"/>
</dbReference>
<keyword evidence="3" id="KW-0456">Lyase</keyword>
<proteinExistence type="predicted"/>
<dbReference type="SMART" id="SM00925">
    <property type="entry name" value="MltA"/>
    <property type="match status" value="1"/>
</dbReference>
<dbReference type="GO" id="GO:0009253">
    <property type="term" value="P:peptidoglycan catabolic process"/>
    <property type="evidence" value="ECO:0007669"/>
    <property type="project" value="TreeGrafter"/>
</dbReference>
<evidence type="ECO:0000256" key="1">
    <source>
        <dbReference type="ARBA" id="ARBA00001420"/>
    </source>
</evidence>
<dbReference type="Gene3D" id="2.40.40.10">
    <property type="entry name" value="RlpA-like domain"/>
    <property type="match status" value="1"/>
</dbReference>
<feature type="compositionally biased region" description="Pro residues" evidence="6">
    <location>
        <begin position="24"/>
        <end position="38"/>
    </location>
</feature>
<dbReference type="AlphaFoldDB" id="A0A7C9KJX9"/>
<dbReference type="PANTHER" id="PTHR30124:SF0">
    <property type="entry name" value="MEMBRANE-BOUND LYTIC MUREIN TRANSGLYCOSYLASE A"/>
    <property type="match status" value="1"/>
</dbReference>
<evidence type="ECO:0000259" key="8">
    <source>
        <dbReference type="SMART" id="SM00925"/>
    </source>
</evidence>
<keyword evidence="7" id="KW-0732">Signal</keyword>
<feature type="signal peptide" evidence="7">
    <location>
        <begin position="1"/>
        <end position="25"/>
    </location>
</feature>
<accession>A0A7C9KJX9</accession>
<evidence type="ECO:0000256" key="4">
    <source>
        <dbReference type="ARBA" id="ARBA00023316"/>
    </source>
</evidence>
<gene>
    <name evidence="9" type="ORF">F3168_13670</name>
</gene>
<evidence type="ECO:0000313" key="10">
    <source>
        <dbReference type="Proteomes" id="UP000481327"/>
    </source>
</evidence>
<dbReference type="InterPro" id="IPR005300">
    <property type="entry name" value="MltA_B"/>
</dbReference>
<dbReference type="Pfam" id="PF06725">
    <property type="entry name" value="3D"/>
    <property type="match status" value="1"/>
</dbReference>
<comment type="catalytic activity">
    <reaction evidence="1">
        <text>Exolytic cleavage of the (1-&gt;4)-beta-glycosidic linkage between N-acetylmuramic acid (MurNAc) and N-acetylglucosamine (GlcNAc) residues in peptidoglycan, from either the reducing or the non-reducing ends of the peptidoglycan chains, with concomitant formation of a 1,6-anhydrobond in the MurNAc residue.</text>
        <dbReference type="EC" id="4.2.2.n1"/>
    </reaction>
</comment>
<evidence type="ECO:0000256" key="5">
    <source>
        <dbReference type="ARBA" id="ARBA00030918"/>
    </source>
</evidence>
<dbReference type="PANTHER" id="PTHR30124">
    <property type="entry name" value="MEMBRANE-BOUND LYTIC MUREIN TRANSGLYCOSYLASE A"/>
    <property type="match status" value="1"/>
</dbReference>
<evidence type="ECO:0000313" key="9">
    <source>
        <dbReference type="EMBL" id="MQT18301.1"/>
    </source>
</evidence>
<dbReference type="GO" id="GO:0004553">
    <property type="term" value="F:hydrolase activity, hydrolyzing O-glycosyl compounds"/>
    <property type="evidence" value="ECO:0007669"/>
    <property type="project" value="InterPro"/>
</dbReference>
<dbReference type="CDD" id="cd14485">
    <property type="entry name" value="mltA_like_LT_A"/>
    <property type="match status" value="1"/>
</dbReference>
<dbReference type="PIRSF" id="PIRSF019422">
    <property type="entry name" value="MltA"/>
    <property type="match status" value="1"/>
</dbReference>
<feature type="region of interest" description="Disordered" evidence="6">
    <location>
        <begin position="23"/>
        <end position="56"/>
    </location>
</feature>
<sequence>MIGRVHLGLCCLALAACTTTQPAGAPPSAAPANPPAPAPLHARDLPIAPGTTTPPGTDAALAAFRRSCPSLRKREDRSGLTIAGDWTAPCAAAAAATDAGEFFAANFTPVTIAAGNGFATGYFEPEIAGSRTAAPGFAAPFYRRPPNLVEADLGAFAPDLKGRKLRGRLAGTALVPYPARAEIMAGALAGKGLELAFAADPYEAFFLEIQGSGRLRLPDGSIMRIGYDSQNGRGYVAIGKVLLDQGELPKGGVSMESILAWLRANPAKAPAILAANPSVVFFREITGDGPIGAMGVAVTPRISVAADPAFIPLGAPLAVATTLPGNRPLNAVMIAQDTGGAIKGANRIDLFMGAGPEARADASAQAAAAQVTVLLPRAAAARLLAR</sequence>
<dbReference type="PROSITE" id="PS51257">
    <property type="entry name" value="PROKAR_LIPOPROTEIN"/>
    <property type="match status" value="1"/>
</dbReference>
<feature type="compositionally biased region" description="Low complexity" evidence="6">
    <location>
        <begin position="45"/>
        <end position="56"/>
    </location>
</feature>
<evidence type="ECO:0000256" key="3">
    <source>
        <dbReference type="ARBA" id="ARBA00023239"/>
    </source>
</evidence>
<feature type="chain" id="PRO_5028982292" description="peptidoglycan lytic exotransglycosylase" evidence="7">
    <location>
        <begin position="26"/>
        <end position="386"/>
    </location>
</feature>
<dbReference type="InterPro" id="IPR036908">
    <property type="entry name" value="RlpA-like_sf"/>
</dbReference>
<dbReference type="Pfam" id="PF03562">
    <property type="entry name" value="MltA"/>
    <property type="match status" value="1"/>
</dbReference>
<keyword evidence="4" id="KW-0961">Cell wall biogenesis/degradation</keyword>
<dbReference type="GO" id="GO:0009254">
    <property type="term" value="P:peptidoglycan turnover"/>
    <property type="evidence" value="ECO:0007669"/>
    <property type="project" value="InterPro"/>
</dbReference>
<dbReference type="GO" id="GO:0008933">
    <property type="term" value="F:peptidoglycan lytic transglycosylase activity"/>
    <property type="evidence" value="ECO:0007669"/>
    <property type="project" value="TreeGrafter"/>
</dbReference>